<dbReference type="EMBL" id="CP108195">
    <property type="protein sequence ID" value="WTS09764.1"/>
    <property type="molecule type" value="Genomic_DNA"/>
</dbReference>
<evidence type="ECO:0000313" key="3">
    <source>
        <dbReference type="EMBL" id="WTS18409.1"/>
    </source>
</evidence>
<proteinExistence type="predicted"/>
<keyword evidence="1" id="KW-0472">Membrane</keyword>
<accession>A0AAU1TVV5</accession>
<dbReference type="AlphaFoldDB" id="A0AAU1TVV5"/>
<gene>
    <name evidence="2" type="ORF">OHU69_00500</name>
    <name evidence="3" type="ORF">OHU69_50170</name>
</gene>
<evidence type="ECO:0008006" key="4">
    <source>
        <dbReference type="Google" id="ProtNLM"/>
    </source>
</evidence>
<keyword evidence="1" id="KW-0812">Transmembrane</keyword>
<dbReference type="EMBL" id="CP108195">
    <property type="protein sequence ID" value="WTS18409.1"/>
    <property type="molecule type" value="Genomic_DNA"/>
</dbReference>
<name>A0AAU1TVV5_9ACTN</name>
<reference evidence="2" key="1">
    <citation type="submission" date="2022-10" db="EMBL/GenBank/DDBJ databases">
        <title>The complete genomes of actinobacterial strains from the NBC collection.</title>
        <authorList>
            <person name="Joergensen T.S."/>
            <person name="Alvarez Arevalo M."/>
            <person name="Sterndorff E.B."/>
            <person name="Faurdal D."/>
            <person name="Vuksanovic O."/>
            <person name="Mourched A.-S."/>
            <person name="Charusanti P."/>
            <person name="Shaw S."/>
            <person name="Blin K."/>
            <person name="Weber T."/>
        </authorList>
    </citation>
    <scope>NUCLEOTIDE SEQUENCE</scope>
    <source>
        <strain evidence="2">NBC_00119</strain>
    </source>
</reference>
<feature type="transmembrane region" description="Helical" evidence="1">
    <location>
        <begin position="117"/>
        <end position="141"/>
    </location>
</feature>
<evidence type="ECO:0000313" key="2">
    <source>
        <dbReference type="EMBL" id="WTS09764.1"/>
    </source>
</evidence>
<protein>
    <recommendedName>
        <fullName evidence="4">ABC transporter ATP-binding protein</fullName>
    </recommendedName>
</protein>
<evidence type="ECO:0000256" key="1">
    <source>
        <dbReference type="SAM" id="Phobius"/>
    </source>
</evidence>
<feature type="transmembrane region" description="Helical" evidence="1">
    <location>
        <begin position="52"/>
        <end position="75"/>
    </location>
</feature>
<feature type="transmembrane region" description="Helical" evidence="1">
    <location>
        <begin position="153"/>
        <end position="174"/>
    </location>
</feature>
<feature type="transmembrane region" description="Helical" evidence="1">
    <location>
        <begin position="20"/>
        <end position="40"/>
    </location>
</feature>
<sequence>MDWGQKRVWRRYAKKQGWSVVAVVLLFWGASIAGLTWLGFFNWRRLRMTDDFAAISSATLGALLLLCFVEFYMLAKKGVERMEKWKTAVEAYIADPDASGSAAASGSSVLFDGMKTLMWLVTGGAALCALMGSDLVVVGVWAAVDGHGPARWLAWGTCAVVIVGIGGVLSYILLKMYLSFRTIADGIADGTDKIDSREASEKFAQRYRAWLKDPETAPYHPLFGILKASQDRQANEQAAGAPHGPGQP</sequence>
<keyword evidence="1" id="KW-1133">Transmembrane helix</keyword>
<organism evidence="2">
    <name type="scientific">Streptomyces sp. NBC_00119</name>
    <dbReference type="NCBI Taxonomy" id="2975659"/>
    <lineage>
        <taxon>Bacteria</taxon>
        <taxon>Bacillati</taxon>
        <taxon>Actinomycetota</taxon>
        <taxon>Actinomycetes</taxon>
        <taxon>Kitasatosporales</taxon>
        <taxon>Streptomycetaceae</taxon>
        <taxon>Streptomyces</taxon>
    </lineage>
</organism>